<feature type="compositionally biased region" description="Basic residues" evidence="9">
    <location>
        <begin position="563"/>
        <end position="576"/>
    </location>
</feature>
<feature type="compositionally biased region" description="Basic residues" evidence="9">
    <location>
        <begin position="635"/>
        <end position="649"/>
    </location>
</feature>
<comment type="similarity">
    <text evidence="2">Belongs to the pinin family.</text>
</comment>
<evidence type="ECO:0000256" key="7">
    <source>
        <dbReference type="ARBA" id="ARBA00023242"/>
    </source>
</evidence>
<proteinExistence type="inferred from homology"/>
<reference evidence="12" key="1">
    <citation type="submission" date="2016-05" db="EMBL/GenBank/DDBJ databases">
        <authorList>
            <person name="Naeem Raeece"/>
        </authorList>
    </citation>
    <scope>NUCLEOTIDE SEQUENCE [LARGE SCALE GENOMIC DNA]</scope>
</reference>
<dbReference type="GO" id="GO:0071013">
    <property type="term" value="C:catalytic step 2 spliceosome"/>
    <property type="evidence" value="ECO:0007669"/>
    <property type="project" value="TreeGrafter"/>
</dbReference>
<accession>A0A1A8X089</accession>
<evidence type="ECO:0000313" key="12">
    <source>
        <dbReference type="Proteomes" id="UP000078546"/>
    </source>
</evidence>
<dbReference type="EMBL" id="FLQV01000779">
    <property type="protein sequence ID" value="SBS98012.1"/>
    <property type="molecule type" value="Genomic_DNA"/>
</dbReference>
<evidence type="ECO:0000256" key="4">
    <source>
        <dbReference type="ARBA" id="ARBA00023015"/>
    </source>
</evidence>
<evidence type="ECO:0000256" key="8">
    <source>
        <dbReference type="SAM" id="Coils"/>
    </source>
</evidence>
<feature type="compositionally biased region" description="Basic and acidic residues" evidence="9">
    <location>
        <begin position="586"/>
        <end position="602"/>
    </location>
</feature>
<dbReference type="GO" id="GO:0008380">
    <property type="term" value="P:RNA splicing"/>
    <property type="evidence" value="ECO:0007669"/>
    <property type="project" value="UniProtKB-KW"/>
</dbReference>
<keyword evidence="7" id="KW-0539">Nucleus</keyword>
<feature type="compositionally biased region" description="Acidic residues" evidence="9">
    <location>
        <begin position="498"/>
        <end position="538"/>
    </location>
</feature>
<feature type="compositionally biased region" description="Acidic residues" evidence="9">
    <location>
        <begin position="381"/>
        <end position="396"/>
    </location>
</feature>
<evidence type="ECO:0000256" key="1">
    <source>
        <dbReference type="ARBA" id="ARBA00004123"/>
    </source>
</evidence>
<keyword evidence="6" id="KW-0508">mRNA splicing</keyword>
<keyword evidence="8" id="KW-0175">Coiled coil</keyword>
<keyword evidence="3" id="KW-0507">mRNA processing</keyword>
<evidence type="ECO:0000256" key="9">
    <source>
        <dbReference type="SAM" id="MobiDB-lite"/>
    </source>
</evidence>
<dbReference type="SUPFAM" id="SSF51126">
    <property type="entry name" value="Pectin lyase-like"/>
    <property type="match status" value="1"/>
</dbReference>
<dbReference type="GO" id="GO:0006397">
    <property type="term" value="P:mRNA processing"/>
    <property type="evidence" value="ECO:0007669"/>
    <property type="project" value="UniProtKB-KW"/>
</dbReference>
<feature type="region of interest" description="Disordered" evidence="9">
    <location>
        <begin position="342"/>
        <end position="649"/>
    </location>
</feature>
<dbReference type="PANTHER" id="PTHR12707">
    <property type="entry name" value="PINN"/>
    <property type="match status" value="1"/>
</dbReference>
<dbReference type="InterPro" id="IPR006786">
    <property type="entry name" value="Pinin_SDK_MemA"/>
</dbReference>
<name>A0A1A8X089_PLAOA</name>
<evidence type="ECO:0000313" key="11">
    <source>
        <dbReference type="EMBL" id="SBS98012.1"/>
    </source>
</evidence>
<comment type="subcellular location">
    <subcellularLocation>
        <location evidence="1">Nucleus</location>
    </subcellularLocation>
</comment>
<evidence type="ECO:0000256" key="5">
    <source>
        <dbReference type="ARBA" id="ARBA00023163"/>
    </source>
</evidence>
<evidence type="ECO:0000256" key="6">
    <source>
        <dbReference type="ARBA" id="ARBA00023187"/>
    </source>
</evidence>
<feature type="compositionally biased region" description="Acidic residues" evidence="9">
    <location>
        <begin position="354"/>
        <end position="373"/>
    </location>
</feature>
<dbReference type="InterPro" id="IPR011050">
    <property type="entry name" value="Pectin_lyase_fold/virulence"/>
</dbReference>
<feature type="compositionally biased region" description="Basic and acidic residues" evidence="9">
    <location>
        <begin position="609"/>
        <end position="621"/>
    </location>
</feature>
<feature type="domain" description="Pinin/SDK/MemA protein" evidence="10">
    <location>
        <begin position="167"/>
        <end position="296"/>
    </location>
</feature>
<protein>
    <recommendedName>
        <fullName evidence="10">Pinin/SDK/MemA protein domain-containing protein</fullName>
    </recommendedName>
</protein>
<feature type="coiled-coil region" evidence="8">
    <location>
        <begin position="180"/>
        <end position="226"/>
    </location>
</feature>
<dbReference type="Proteomes" id="UP000078546">
    <property type="component" value="Unassembled WGS sequence"/>
</dbReference>
<evidence type="ECO:0000259" key="10">
    <source>
        <dbReference type="Pfam" id="PF04696"/>
    </source>
</evidence>
<keyword evidence="4" id="KW-0805">Transcription regulation</keyword>
<feature type="compositionally biased region" description="Basic and acidic residues" evidence="9">
    <location>
        <begin position="479"/>
        <end position="497"/>
    </location>
</feature>
<evidence type="ECO:0000256" key="2">
    <source>
        <dbReference type="ARBA" id="ARBA00010386"/>
    </source>
</evidence>
<evidence type="ECO:0000256" key="3">
    <source>
        <dbReference type="ARBA" id="ARBA00022664"/>
    </source>
</evidence>
<keyword evidence="5" id="KW-0804">Transcription</keyword>
<dbReference type="PANTHER" id="PTHR12707:SF0">
    <property type="entry name" value="PININ"/>
    <property type="match status" value="1"/>
</dbReference>
<feature type="compositionally biased region" description="Basic and acidic residues" evidence="9">
    <location>
        <begin position="397"/>
        <end position="407"/>
    </location>
</feature>
<dbReference type="Pfam" id="PF04696">
    <property type="entry name" value="Pinin_SDK_memA"/>
    <property type="match status" value="1"/>
</dbReference>
<dbReference type="InterPro" id="IPR039853">
    <property type="entry name" value="Pinin"/>
</dbReference>
<gene>
    <name evidence="11" type="ORF">POVCU1_042780</name>
</gene>
<dbReference type="Gene3D" id="2.160.20.10">
    <property type="entry name" value="Single-stranded right-handed beta-helix, Pectin lyase-like"/>
    <property type="match status" value="1"/>
</dbReference>
<dbReference type="AlphaFoldDB" id="A0A1A8X089"/>
<feature type="compositionally biased region" description="Acidic residues" evidence="9">
    <location>
        <begin position="426"/>
        <end position="448"/>
    </location>
</feature>
<sequence>MNPCHKISAKKREINFDSHCEATKHIHAKTVRVRQQIMHKMKSYLSEEDKLKITIRKNYFERDTIKAKIINHLNRLTYLCSGIPALPTCPQFNHIPNHGFDEKWENVGRSRQKRAYPFEHLEDIPEFRIEKRVNFTNCGSMYGTFLTIYVLPFTDCIQPKAEDDESTITRNRRLLQVGLLDHLKKAKDALEKEKNNKTVIMHQMQNKRIEEKLKEEKKNFEEIELYDLKKKIIMYMNDIKVIEECIKNDEGKLMKLTLVNHYEKMKCFISTNTYPTIFWCPIRFNDKTRNLQKNTQEFIDKKIDAIESSCYEVNFEEEGWIEHFEHLKEVIKRRRHSLREVDTKGENSLGAEEGTVDVEEDTVEFEEVEEEEEKERKEPEIAEAEDMEDDTIEIDEIEIKAEDKENNTVEIEEEEVEEKEEHAVDIEEGEVEDKEDNTVEIEEEEVEEKEEHAVDIEEGEVEDKEDNTVEIEEEEVEEKEEHTVDIEEGEVENKEDNAVEDNTVEDNTVEDNTVEDNTVEDNTVEDNTVEDNTVEDNTVEDHTVEDNTVEDGVAEDHEVDAGKKKKGPPTGRRARKNANDACVDGRVGEVVKNKGKKEDLRRNTRRRGSKEEKESPIKGEVQESVGGDAEENAEKKKRGKVGRRGRKKA</sequence>
<dbReference type="InterPro" id="IPR012334">
    <property type="entry name" value="Pectin_lyas_fold"/>
</dbReference>
<feature type="compositionally biased region" description="Acidic residues" evidence="9">
    <location>
        <begin position="456"/>
        <end position="478"/>
    </location>
</feature>
<organism evidence="11 12">
    <name type="scientific">Plasmodium ovale curtisi</name>
    <dbReference type="NCBI Taxonomy" id="864141"/>
    <lineage>
        <taxon>Eukaryota</taxon>
        <taxon>Sar</taxon>
        <taxon>Alveolata</taxon>
        <taxon>Apicomplexa</taxon>
        <taxon>Aconoidasida</taxon>
        <taxon>Haemosporida</taxon>
        <taxon>Plasmodiidae</taxon>
        <taxon>Plasmodium</taxon>
        <taxon>Plasmodium (Plasmodium)</taxon>
    </lineage>
</organism>